<evidence type="ECO:0000259" key="2">
    <source>
        <dbReference type="PROSITE" id="PS50405"/>
    </source>
</evidence>
<dbReference type="InterPro" id="IPR010987">
    <property type="entry name" value="Glutathione-S-Trfase_C-like"/>
</dbReference>
<dbReference type="PANTHER" id="PTHR11571:SF141">
    <property type="entry name" value="GLUTATHIONE S-TRANSFERASE"/>
    <property type="match status" value="1"/>
</dbReference>
<feature type="domain" description="GST C-terminal" evidence="2">
    <location>
        <begin position="135"/>
        <end position="272"/>
    </location>
</feature>
<dbReference type="InterPro" id="IPR004046">
    <property type="entry name" value="GST_C"/>
</dbReference>
<dbReference type="InterPro" id="IPR004045">
    <property type="entry name" value="Glutathione_S-Trfase_N"/>
</dbReference>
<evidence type="ECO:0000259" key="1">
    <source>
        <dbReference type="PROSITE" id="PS50404"/>
    </source>
</evidence>
<dbReference type="InterPro" id="IPR036282">
    <property type="entry name" value="Glutathione-S-Trfase_C_sf"/>
</dbReference>
<feature type="domain" description="GST N-terminal" evidence="1">
    <location>
        <begin position="50"/>
        <end position="134"/>
    </location>
</feature>
<keyword evidence="4" id="KW-1185">Reference proteome</keyword>
<dbReference type="AlphaFoldDB" id="A0A9X0CJX6"/>
<protein>
    <recommendedName>
        <fullName evidence="5">Glutathione S-transferase</fullName>
    </recommendedName>
</protein>
<accession>A0A9X0CJX6</accession>
<dbReference type="PROSITE" id="PS50405">
    <property type="entry name" value="GST_CTER"/>
    <property type="match status" value="1"/>
</dbReference>
<dbReference type="Gene3D" id="3.40.30.10">
    <property type="entry name" value="Glutaredoxin"/>
    <property type="match status" value="1"/>
</dbReference>
<dbReference type="PANTHER" id="PTHR11571">
    <property type="entry name" value="GLUTATHIONE S-TRANSFERASE"/>
    <property type="match status" value="1"/>
</dbReference>
<dbReference type="InterPro" id="IPR050213">
    <property type="entry name" value="GST_superfamily"/>
</dbReference>
<evidence type="ECO:0000313" key="4">
    <source>
        <dbReference type="Proteomes" id="UP001163046"/>
    </source>
</evidence>
<dbReference type="Pfam" id="PF14497">
    <property type="entry name" value="GST_C_3"/>
    <property type="match status" value="1"/>
</dbReference>
<gene>
    <name evidence="3" type="ORF">OS493_023273</name>
</gene>
<dbReference type="InterPro" id="IPR036249">
    <property type="entry name" value="Thioredoxin-like_sf"/>
</dbReference>
<dbReference type="SUPFAM" id="SSF47616">
    <property type="entry name" value="GST C-terminal domain-like"/>
    <property type="match status" value="1"/>
</dbReference>
<organism evidence="3 4">
    <name type="scientific">Desmophyllum pertusum</name>
    <dbReference type="NCBI Taxonomy" id="174260"/>
    <lineage>
        <taxon>Eukaryota</taxon>
        <taxon>Metazoa</taxon>
        <taxon>Cnidaria</taxon>
        <taxon>Anthozoa</taxon>
        <taxon>Hexacorallia</taxon>
        <taxon>Scleractinia</taxon>
        <taxon>Caryophylliina</taxon>
        <taxon>Caryophylliidae</taxon>
        <taxon>Desmophyllum</taxon>
    </lineage>
</organism>
<proteinExistence type="predicted"/>
<dbReference type="CDD" id="cd03039">
    <property type="entry name" value="GST_N_Sigma_like"/>
    <property type="match status" value="1"/>
</dbReference>
<comment type="caution">
    <text evidence="3">The sequence shown here is derived from an EMBL/GenBank/DDBJ whole genome shotgun (WGS) entry which is preliminary data.</text>
</comment>
<sequence length="274" mass="31014">MAERLSLQLAFALIALIAAIFYSGKAQFIFNKINQIIHGKRGCSPIVSIGHVTLHYFGTRGRAEGIRLIMEDFEIPYAETNFSSADWPGIKEKGIETGLFTFGQVPAITTTTGLQLVQSKVIMHHIGRSVGLDCDCSDIHVCEMLVFGSEDLRGKLGPVLYSPNFSAKLRDDHIQSVVYTWLSYFEKLAPVEDNSTDVDGLYFASERLTWVDYVIFDLLDTYVEFGRLRFDDDEALAVDVLANYPKLKAFYENFSSRPKIARYLKAERRVPFRL</sequence>
<dbReference type="GO" id="GO:0004364">
    <property type="term" value="F:glutathione transferase activity"/>
    <property type="evidence" value="ECO:0007669"/>
    <property type="project" value="TreeGrafter"/>
</dbReference>
<dbReference type="Proteomes" id="UP001163046">
    <property type="component" value="Unassembled WGS sequence"/>
</dbReference>
<dbReference type="EMBL" id="MU827318">
    <property type="protein sequence ID" value="KAJ7357795.1"/>
    <property type="molecule type" value="Genomic_DNA"/>
</dbReference>
<reference evidence="3" key="1">
    <citation type="submission" date="2023-01" db="EMBL/GenBank/DDBJ databases">
        <title>Genome assembly of the deep-sea coral Lophelia pertusa.</title>
        <authorList>
            <person name="Herrera S."/>
            <person name="Cordes E."/>
        </authorList>
    </citation>
    <scope>NUCLEOTIDE SEQUENCE</scope>
    <source>
        <strain evidence="3">USNM1676648</strain>
        <tissue evidence="3">Polyp</tissue>
    </source>
</reference>
<evidence type="ECO:0008006" key="5">
    <source>
        <dbReference type="Google" id="ProtNLM"/>
    </source>
</evidence>
<dbReference type="GO" id="GO:0006749">
    <property type="term" value="P:glutathione metabolic process"/>
    <property type="evidence" value="ECO:0007669"/>
    <property type="project" value="TreeGrafter"/>
</dbReference>
<evidence type="ECO:0000313" key="3">
    <source>
        <dbReference type="EMBL" id="KAJ7357795.1"/>
    </source>
</evidence>
<dbReference type="Gene3D" id="1.20.1050.10">
    <property type="match status" value="1"/>
</dbReference>
<dbReference type="PROSITE" id="PS50404">
    <property type="entry name" value="GST_NTER"/>
    <property type="match status" value="1"/>
</dbReference>
<dbReference type="SUPFAM" id="SSF52833">
    <property type="entry name" value="Thioredoxin-like"/>
    <property type="match status" value="1"/>
</dbReference>
<dbReference type="OrthoDB" id="4951845at2759"/>
<dbReference type="Pfam" id="PF02798">
    <property type="entry name" value="GST_N"/>
    <property type="match status" value="1"/>
</dbReference>
<name>A0A9X0CJX6_9CNID</name>